<dbReference type="InterPro" id="IPR036610">
    <property type="entry name" value="PEBP-like_sf"/>
</dbReference>
<dbReference type="InterPro" id="IPR008914">
    <property type="entry name" value="PEBP"/>
</dbReference>
<dbReference type="InterPro" id="IPR005247">
    <property type="entry name" value="YbhB_YbcL/LppC-like"/>
</dbReference>
<evidence type="ECO:0000313" key="4">
    <source>
        <dbReference type="EMBL" id="GLY65058.1"/>
    </source>
</evidence>
<accession>A0A9W6QWK5</accession>
<comment type="similarity">
    <text evidence="1">Belongs to the UPF0098 family.</text>
</comment>
<dbReference type="Pfam" id="PF01161">
    <property type="entry name" value="PBP"/>
    <property type="match status" value="1"/>
</dbReference>
<dbReference type="SUPFAM" id="SSF49777">
    <property type="entry name" value="PEBP-like"/>
    <property type="match status" value="1"/>
</dbReference>
<dbReference type="PROSITE" id="PS51257">
    <property type="entry name" value="PROKAR_LIPOPROTEIN"/>
    <property type="match status" value="1"/>
</dbReference>
<evidence type="ECO:0000256" key="3">
    <source>
        <dbReference type="SAM" id="SignalP"/>
    </source>
</evidence>
<name>A0A9W6QWK5_9PSEU</name>
<feature type="compositionally biased region" description="Low complexity" evidence="2">
    <location>
        <begin position="33"/>
        <end position="65"/>
    </location>
</feature>
<reference evidence="4" key="1">
    <citation type="submission" date="2023-03" db="EMBL/GenBank/DDBJ databases">
        <title>Amycolatopsis taiwanensis NBRC 103393.</title>
        <authorList>
            <person name="Ichikawa N."/>
            <person name="Sato H."/>
            <person name="Tonouchi N."/>
        </authorList>
    </citation>
    <scope>NUCLEOTIDE SEQUENCE</scope>
    <source>
        <strain evidence="4">NBRC 103393</strain>
    </source>
</reference>
<dbReference type="Proteomes" id="UP001165136">
    <property type="component" value="Unassembled WGS sequence"/>
</dbReference>
<comment type="caution">
    <text evidence="4">The sequence shown here is derived from an EMBL/GenBank/DDBJ whole genome shotgun (WGS) entry which is preliminary data.</text>
</comment>
<dbReference type="EMBL" id="BSTI01000003">
    <property type="protein sequence ID" value="GLY65058.1"/>
    <property type="molecule type" value="Genomic_DNA"/>
</dbReference>
<feature type="chain" id="PRO_5040891803" description="Phosphatidylethanolamine-binding protein" evidence="3">
    <location>
        <begin position="20"/>
        <end position="201"/>
    </location>
</feature>
<dbReference type="AlphaFoldDB" id="A0A9W6QWK5"/>
<evidence type="ECO:0000256" key="1">
    <source>
        <dbReference type="ARBA" id="ARBA00007120"/>
    </source>
</evidence>
<organism evidence="4 5">
    <name type="scientific">Amycolatopsis taiwanensis</name>
    <dbReference type="NCBI Taxonomy" id="342230"/>
    <lineage>
        <taxon>Bacteria</taxon>
        <taxon>Bacillati</taxon>
        <taxon>Actinomycetota</taxon>
        <taxon>Actinomycetes</taxon>
        <taxon>Pseudonocardiales</taxon>
        <taxon>Pseudonocardiaceae</taxon>
        <taxon>Amycolatopsis</taxon>
    </lineage>
</organism>
<feature type="signal peptide" evidence="3">
    <location>
        <begin position="1"/>
        <end position="19"/>
    </location>
</feature>
<proteinExistence type="inferred from homology"/>
<keyword evidence="3" id="KW-0732">Signal</keyword>
<feature type="region of interest" description="Disordered" evidence="2">
    <location>
        <begin position="29"/>
        <end position="73"/>
    </location>
</feature>
<dbReference type="CDD" id="cd00865">
    <property type="entry name" value="PEBP_bact_arch"/>
    <property type="match status" value="1"/>
</dbReference>
<evidence type="ECO:0000313" key="5">
    <source>
        <dbReference type="Proteomes" id="UP001165136"/>
    </source>
</evidence>
<evidence type="ECO:0008006" key="6">
    <source>
        <dbReference type="Google" id="ProtNLM"/>
    </source>
</evidence>
<dbReference type="Gene3D" id="3.90.280.10">
    <property type="entry name" value="PEBP-like"/>
    <property type="match status" value="1"/>
</dbReference>
<keyword evidence="5" id="KW-1185">Reference proteome</keyword>
<gene>
    <name evidence="4" type="ORF">Atai01_16770</name>
</gene>
<sequence>MRMCGRAALALLLMSGILAGCGGNPVPPGETQGASASATSGGSTPVTPGGSAPATSGSSAPVPSTLTITSAAWPDGGALRPPYACDRLGDPSVSPPLSWQGAGAEVRNYAITVIDVDQYNLVHWAVFDLPATITELPEGASGSLPAPARELGNGYRLPCPPPGVLHHCVLTVWALRGPVNGVADLPGAALAIGRTTAIYQR</sequence>
<evidence type="ECO:0000256" key="2">
    <source>
        <dbReference type="SAM" id="MobiDB-lite"/>
    </source>
</evidence>
<protein>
    <recommendedName>
        <fullName evidence="6">Phosphatidylethanolamine-binding protein</fullName>
    </recommendedName>
</protein>